<dbReference type="Pfam" id="PF00488">
    <property type="entry name" value="MutS_V"/>
    <property type="match status" value="1"/>
</dbReference>
<evidence type="ECO:0000313" key="6">
    <source>
        <dbReference type="EMBL" id="KGB39440.1"/>
    </source>
</evidence>
<comment type="similarity">
    <text evidence="1">Belongs to the DNA mismatch repair MutS family.</text>
</comment>
<dbReference type="PANTHER" id="PTHR11361:SF20">
    <property type="entry name" value="MUTS PROTEIN HOMOLOG 5"/>
    <property type="match status" value="1"/>
</dbReference>
<dbReference type="STRING" id="6185.A0A094ZX18"/>
<keyword evidence="3" id="KW-0067">ATP-binding</keyword>
<protein>
    <submittedName>
        <fullName evidence="6">MutS protein 5</fullName>
    </submittedName>
</protein>
<evidence type="ECO:0000259" key="5">
    <source>
        <dbReference type="SMART" id="SM00534"/>
    </source>
</evidence>
<dbReference type="SUPFAM" id="SSF52540">
    <property type="entry name" value="P-loop containing nucleoside triphosphate hydrolases"/>
    <property type="match status" value="1"/>
</dbReference>
<dbReference type="AlphaFoldDB" id="A0A094ZX18"/>
<dbReference type="GO" id="GO:0006298">
    <property type="term" value="P:mismatch repair"/>
    <property type="evidence" value="ECO:0007669"/>
    <property type="project" value="InterPro"/>
</dbReference>
<sequence length="221" mass="24891">MLFVDKSAMKYLQIIDFHETYKINRGILPSEANISPTLFNKSLANSIYKTFRCGNHDHASSSRSLTNSHTEHTSGIPICCGDRLIALIIYLTHIGSYIPAEGATISAFDAIHILTGTNSTERDNCSTYMMALQMASVALRNLTSKTLIIMDEFAKPVNKLELDALTIAMTEFLLLKNECPYTIIATHNHTILRQLQMYGPQVQYLVSFQLEKHFDVLNTRQ</sequence>
<keyword evidence="4" id="KW-0238">DNA-binding</keyword>
<dbReference type="GO" id="GO:0005524">
    <property type="term" value="F:ATP binding"/>
    <property type="evidence" value="ECO:0007669"/>
    <property type="project" value="UniProtKB-KW"/>
</dbReference>
<feature type="domain" description="DNA mismatch repair proteins mutS family" evidence="5">
    <location>
        <begin position="83"/>
        <end position="218"/>
    </location>
</feature>
<evidence type="ECO:0000256" key="2">
    <source>
        <dbReference type="ARBA" id="ARBA00022741"/>
    </source>
</evidence>
<dbReference type="GO" id="GO:0051026">
    <property type="term" value="P:chiasma assembly"/>
    <property type="evidence" value="ECO:0007669"/>
    <property type="project" value="TreeGrafter"/>
</dbReference>
<name>A0A094ZX18_SCHHA</name>
<dbReference type="Gene3D" id="3.40.50.300">
    <property type="entry name" value="P-loop containing nucleotide triphosphate hydrolases"/>
    <property type="match status" value="1"/>
</dbReference>
<proteinExistence type="inferred from homology"/>
<evidence type="ECO:0000256" key="1">
    <source>
        <dbReference type="ARBA" id="ARBA00006271"/>
    </source>
</evidence>
<dbReference type="PANTHER" id="PTHR11361">
    <property type="entry name" value="DNA MISMATCH REPAIR PROTEIN MUTS FAMILY MEMBER"/>
    <property type="match status" value="1"/>
</dbReference>
<keyword evidence="2" id="KW-0547">Nucleotide-binding</keyword>
<gene>
    <name evidence="6" type="ORF">MS3_07871</name>
</gene>
<dbReference type="EMBL" id="KL251204">
    <property type="protein sequence ID" value="KGB39440.1"/>
    <property type="molecule type" value="Genomic_DNA"/>
</dbReference>
<accession>A0A094ZX18</accession>
<dbReference type="GO" id="GO:0140664">
    <property type="term" value="F:ATP-dependent DNA damage sensor activity"/>
    <property type="evidence" value="ECO:0007669"/>
    <property type="project" value="InterPro"/>
</dbReference>
<dbReference type="InterPro" id="IPR027417">
    <property type="entry name" value="P-loop_NTPase"/>
</dbReference>
<dbReference type="InterPro" id="IPR000432">
    <property type="entry name" value="DNA_mismatch_repair_MutS_C"/>
</dbReference>
<dbReference type="SMART" id="SM00534">
    <property type="entry name" value="MUTSac"/>
    <property type="match status" value="1"/>
</dbReference>
<evidence type="ECO:0000256" key="4">
    <source>
        <dbReference type="ARBA" id="ARBA00023125"/>
    </source>
</evidence>
<dbReference type="GO" id="GO:0005634">
    <property type="term" value="C:nucleus"/>
    <property type="evidence" value="ECO:0007669"/>
    <property type="project" value="TreeGrafter"/>
</dbReference>
<dbReference type="InterPro" id="IPR045076">
    <property type="entry name" value="MutS"/>
</dbReference>
<reference evidence="6" key="1">
    <citation type="journal article" date="2012" name="Nat. Genet.">
        <title>Whole-genome sequence of Schistosoma haematobium.</title>
        <authorList>
            <person name="Young N.D."/>
            <person name="Jex A.R."/>
            <person name="Li B."/>
            <person name="Liu S."/>
            <person name="Yang L."/>
            <person name="Xiong Z."/>
            <person name="Li Y."/>
            <person name="Cantacessi C."/>
            <person name="Hall R.S."/>
            <person name="Xu X."/>
            <person name="Chen F."/>
            <person name="Wu X."/>
            <person name="Zerlotini A."/>
            <person name="Oliveira G."/>
            <person name="Hofmann A."/>
            <person name="Zhang G."/>
            <person name="Fang X."/>
            <person name="Kang Y."/>
            <person name="Campbell B.E."/>
            <person name="Loukas A."/>
            <person name="Ranganathan S."/>
            <person name="Rollinson D."/>
            <person name="Rinaldi G."/>
            <person name="Brindley P.J."/>
            <person name="Yang H."/>
            <person name="Wang J."/>
            <person name="Wang J."/>
            <person name="Gasser R.B."/>
        </authorList>
    </citation>
    <scope>NUCLEOTIDE SEQUENCE [LARGE SCALE GENOMIC DNA]</scope>
</reference>
<organism evidence="6">
    <name type="scientific">Schistosoma haematobium</name>
    <name type="common">Blood fluke</name>
    <dbReference type="NCBI Taxonomy" id="6185"/>
    <lineage>
        <taxon>Eukaryota</taxon>
        <taxon>Metazoa</taxon>
        <taxon>Spiralia</taxon>
        <taxon>Lophotrochozoa</taxon>
        <taxon>Platyhelminthes</taxon>
        <taxon>Trematoda</taxon>
        <taxon>Digenea</taxon>
        <taxon>Strigeidida</taxon>
        <taxon>Schistosomatoidea</taxon>
        <taxon>Schistosomatidae</taxon>
        <taxon>Schistosoma</taxon>
    </lineage>
</organism>
<evidence type="ECO:0000256" key="3">
    <source>
        <dbReference type="ARBA" id="ARBA00022840"/>
    </source>
</evidence>
<dbReference type="GO" id="GO:0030983">
    <property type="term" value="F:mismatched DNA binding"/>
    <property type="evidence" value="ECO:0007669"/>
    <property type="project" value="InterPro"/>
</dbReference>